<feature type="region of interest" description="Disordered" evidence="1">
    <location>
        <begin position="1"/>
        <end position="81"/>
    </location>
</feature>
<feature type="non-terminal residue" evidence="2">
    <location>
        <position position="1"/>
    </location>
</feature>
<dbReference type="Proteomes" id="UP000248817">
    <property type="component" value="Unassembled WGS sequence"/>
</dbReference>
<dbReference type="EMBL" id="KZ825467">
    <property type="protein sequence ID" value="PYI35940.1"/>
    <property type="molecule type" value="Genomic_DNA"/>
</dbReference>
<protein>
    <submittedName>
        <fullName evidence="2">Uncharacterized protein</fullName>
    </submittedName>
</protein>
<organism evidence="2 3">
    <name type="scientific">Aspergillus indologenus CBS 114.80</name>
    <dbReference type="NCBI Taxonomy" id="1450541"/>
    <lineage>
        <taxon>Eukaryota</taxon>
        <taxon>Fungi</taxon>
        <taxon>Dikarya</taxon>
        <taxon>Ascomycota</taxon>
        <taxon>Pezizomycotina</taxon>
        <taxon>Eurotiomycetes</taxon>
        <taxon>Eurotiomycetidae</taxon>
        <taxon>Eurotiales</taxon>
        <taxon>Aspergillaceae</taxon>
        <taxon>Aspergillus</taxon>
        <taxon>Aspergillus subgen. Circumdati</taxon>
    </lineage>
</organism>
<gene>
    <name evidence="2" type="ORF">BP00DRAFT_476429</name>
</gene>
<sequence length="166" mass="18328">WQARPLRPPQLVVPPKRGSRVRSWGRSWGWPSLSAERSSSSLAGRDGPSTPRRNMILARGTLTGSTGALSSSSSSSHRRGMNCTRSILRPRGLRRCMNCIRSCLCLNGEGGFDLEAIPGITGKVSLYNFHFRCLSQHASCDLKIQSMRMPNNTELFCFTPGHPGQR</sequence>
<accession>A0A2V5J245</accession>
<evidence type="ECO:0000256" key="1">
    <source>
        <dbReference type="SAM" id="MobiDB-lite"/>
    </source>
</evidence>
<keyword evidence="3" id="KW-1185">Reference proteome</keyword>
<dbReference type="AlphaFoldDB" id="A0A2V5J245"/>
<feature type="compositionally biased region" description="Low complexity" evidence="1">
    <location>
        <begin position="13"/>
        <end position="43"/>
    </location>
</feature>
<feature type="compositionally biased region" description="Low complexity" evidence="1">
    <location>
        <begin position="57"/>
        <end position="75"/>
    </location>
</feature>
<feature type="compositionally biased region" description="Pro residues" evidence="1">
    <location>
        <begin position="1"/>
        <end position="12"/>
    </location>
</feature>
<evidence type="ECO:0000313" key="3">
    <source>
        <dbReference type="Proteomes" id="UP000248817"/>
    </source>
</evidence>
<proteinExistence type="predicted"/>
<evidence type="ECO:0000313" key="2">
    <source>
        <dbReference type="EMBL" id="PYI35940.1"/>
    </source>
</evidence>
<name>A0A2V5J245_9EURO</name>
<reference evidence="2 3" key="1">
    <citation type="submission" date="2018-02" db="EMBL/GenBank/DDBJ databases">
        <title>The genomes of Aspergillus section Nigri reveals drivers in fungal speciation.</title>
        <authorList>
            <consortium name="DOE Joint Genome Institute"/>
            <person name="Vesth T.C."/>
            <person name="Nybo J."/>
            <person name="Theobald S."/>
            <person name="Brandl J."/>
            <person name="Frisvad J.C."/>
            <person name="Nielsen K.F."/>
            <person name="Lyhne E.K."/>
            <person name="Kogle M.E."/>
            <person name="Kuo A."/>
            <person name="Riley R."/>
            <person name="Clum A."/>
            <person name="Nolan M."/>
            <person name="Lipzen A."/>
            <person name="Salamov A."/>
            <person name="Henrissat B."/>
            <person name="Wiebenga A."/>
            <person name="De vries R.P."/>
            <person name="Grigoriev I.V."/>
            <person name="Mortensen U.H."/>
            <person name="Andersen M.R."/>
            <person name="Baker S.E."/>
        </authorList>
    </citation>
    <scope>NUCLEOTIDE SEQUENCE [LARGE SCALE GENOMIC DNA]</scope>
    <source>
        <strain evidence="2 3">CBS 114.80</strain>
    </source>
</reference>